<dbReference type="PANTHER" id="PTHR44196">
    <property type="entry name" value="DEHYDROGENASE/REDUCTASE SDR FAMILY MEMBER 7B"/>
    <property type="match status" value="1"/>
</dbReference>
<dbReference type="Gene3D" id="3.40.50.720">
    <property type="entry name" value="NAD(P)-binding Rossmann-like Domain"/>
    <property type="match status" value="1"/>
</dbReference>
<dbReference type="InterPro" id="IPR036291">
    <property type="entry name" value="NAD(P)-bd_dom_sf"/>
</dbReference>
<keyword evidence="2" id="KW-0560">Oxidoreductase</keyword>
<keyword evidence="3" id="KW-0812">Transmembrane</keyword>
<accession>A0ABX0JNZ2</accession>
<dbReference type="InterPro" id="IPR002347">
    <property type="entry name" value="SDR_fam"/>
</dbReference>
<proteinExistence type="inferred from homology"/>
<dbReference type="Proteomes" id="UP000635278">
    <property type="component" value="Unassembled WGS sequence"/>
</dbReference>
<evidence type="ECO:0000256" key="1">
    <source>
        <dbReference type="ARBA" id="ARBA00006484"/>
    </source>
</evidence>
<dbReference type="PANTHER" id="PTHR44196:SF1">
    <property type="entry name" value="DEHYDROGENASE_REDUCTASE SDR FAMILY MEMBER 7B"/>
    <property type="match status" value="1"/>
</dbReference>
<evidence type="ECO:0000313" key="5">
    <source>
        <dbReference type="Proteomes" id="UP000635278"/>
    </source>
</evidence>
<keyword evidence="3" id="KW-0472">Membrane</keyword>
<evidence type="ECO:0000256" key="2">
    <source>
        <dbReference type="ARBA" id="ARBA00023002"/>
    </source>
</evidence>
<dbReference type="Pfam" id="PF00106">
    <property type="entry name" value="adh_short"/>
    <property type="match status" value="1"/>
</dbReference>
<organism evidence="4 5">
    <name type="scientific">Acetobacter musti</name>
    <dbReference type="NCBI Taxonomy" id="864732"/>
    <lineage>
        <taxon>Bacteria</taxon>
        <taxon>Pseudomonadati</taxon>
        <taxon>Pseudomonadota</taxon>
        <taxon>Alphaproteobacteria</taxon>
        <taxon>Acetobacterales</taxon>
        <taxon>Acetobacteraceae</taxon>
        <taxon>Acetobacter</taxon>
    </lineage>
</organism>
<dbReference type="NCBIfam" id="NF005495">
    <property type="entry name" value="PRK07109.1"/>
    <property type="match status" value="1"/>
</dbReference>
<keyword evidence="5" id="KW-1185">Reference proteome</keyword>
<sequence length="342" mass="36247">MSHSIAVVTGAGAGVGRATARALGRAGFDVALLGRSEVRLQAAAKALEQAAARALCVPVDVSDASAVEAAADHVEAELGPIALWVNCAGATVIGPVAELDAAELRRATEVTYLGTVHGTMAALRRMRRRGKGVIVNLDLAPRLQGLPMQAAEGGARAAVRGFCESLRAELLHDGDRIRVALVHLPGLNTPRYGWTRNLTGRLLRPVAPVYEPEVAGEAICRAAFYDCDQVWIGLGGQVTRALNAFLPRMMRRRRARLGYYAQMENLRAAADAPSDLEASVAGSFSVHGHFDQETRKATSLTPVFLCAPLPGFVKWIAGGVAGLGLAGFMLRKGVGKRERQDS</sequence>
<dbReference type="PRINTS" id="PR00081">
    <property type="entry name" value="GDHRDH"/>
</dbReference>
<evidence type="ECO:0000313" key="4">
    <source>
        <dbReference type="EMBL" id="NHN83349.1"/>
    </source>
</evidence>
<protein>
    <submittedName>
        <fullName evidence="4">SDR family NAD(P)-dependent oxidoreductase</fullName>
    </submittedName>
</protein>
<comment type="similarity">
    <text evidence="1">Belongs to the short-chain dehydrogenases/reductases (SDR) family.</text>
</comment>
<name>A0ABX0JNZ2_9PROT</name>
<dbReference type="EMBL" id="WOTB01000002">
    <property type="protein sequence ID" value="NHN83349.1"/>
    <property type="molecule type" value="Genomic_DNA"/>
</dbReference>
<reference evidence="4 5" key="1">
    <citation type="journal article" date="2020" name="Int. J. Syst. Evol. Microbiol.">
        <title>Novel acetic acid bacteria from cider fermentations: Acetobacter conturbans sp. nov. and Acetobacter fallax sp. nov.</title>
        <authorList>
            <person name="Sombolestani A.S."/>
            <person name="Cleenwerck I."/>
            <person name="Cnockaert M."/>
            <person name="Borremans W."/>
            <person name="Wieme A.D."/>
            <person name="De Vuyst L."/>
            <person name="Vandamme P."/>
        </authorList>
    </citation>
    <scope>NUCLEOTIDE SEQUENCE [LARGE SCALE GENOMIC DNA]</scope>
    <source>
        <strain evidence="4 5">LMG 30640</strain>
    </source>
</reference>
<evidence type="ECO:0000256" key="3">
    <source>
        <dbReference type="SAM" id="Phobius"/>
    </source>
</evidence>
<gene>
    <name evidence="4" type="ORF">GOB93_01670</name>
</gene>
<keyword evidence="3" id="KW-1133">Transmembrane helix</keyword>
<feature type="transmembrane region" description="Helical" evidence="3">
    <location>
        <begin position="312"/>
        <end position="330"/>
    </location>
</feature>
<comment type="caution">
    <text evidence="4">The sequence shown here is derived from an EMBL/GenBank/DDBJ whole genome shotgun (WGS) entry which is preliminary data.</text>
</comment>
<dbReference type="SUPFAM" id="SSF51735">
    <property type="entry name" value="NAD(P)-binding Rossmann-fold domains"/>
    <property type="match status" value="1"/>
</dbReference>